<accession>A0A507EPA2</accession>
<dbReference type="Proteomes" id="UP000320333">
    <property type="component" value="Unassembled WGS sequence"/>
</dbReference>
<proteinExistence type="predicted"/>
<gene>
    <name evidence="1" type="ORF">CcCBS67573_g08233</name>
</gene>
<name>A0A507EPA2_9FUNG</name>
<reference evidence="1 2" key="1">
    <citation type="journal article" date="2019" name="Sci. Rep.">
        <title>Comparative genomics of chytrid fungi reveal insights into the obligate biotrophic and pathogenic lifestyle of Synchytrium endobioticum.</title>
        <authorList>
            <person name="van de Vossenberg B.T.L.H."/>
            <person name="Warris S."/>
            <person name="Nguyen H.D.T."/>
            <person name="van Gent-Pelzer M.P.E."/>
            <person name="Joly D.L."/>
            <person name="van de Geest H.C."/>
            <person name="Bonants P.J.M."/>
            <person name="Smith D.S."/>
            <person name="Levesque C.A."/>
            <person name="van der Lee T.A.J."/>
        </authorList>
    </citation>
    <scope>NUCLEOTIDE SEQUENCE [LARGE SCALE GENOMIC DNA]</scope>
    <source>
        <strain evidence="1 2">CBS 675.73</strain>
    </source>
</reference>
<dbReference type="OrthoDB" id="2134692at2759"/>
<keyword evidence="2" id="KW-1185">Reference proteome</keyword>
<comment type="caution">
    <text evidence="1">The sequence shown here is derived from an EMBL/GenBank/DDBJ whole genome shotgun (WGS) entry which is preliminary data.</text>
</comment>
<evidence type="ECO:0000313" key="2">
    <source>
        <dbReference type="Proteomes" id="UP000320333"/>
    </source>
</evidence>
<evidence type="ECO:0000313" key="1">
    <source>
        <dbReference type="EMBL" id="TPX65080.1"/>
    </source>
</evidence>
<dbReference type="EMBL" id="QEAP01000510">
    <property type="protein sequence ID" value="TPX65080.1"/>
    <property type="molecule type" value="Genomic_DNA"/>
</dbReference>
<sequence length="181" mass="17996">MAATSVVTQVGCTSSTGASISIIMPQNGQSYATGDKIQVVWNILNPNPEFLNVTLAFSIANAANPNNVIALTNGALVTANPVKVSDGLLISTVPSIPAGAKYTVSARFKDIGPTSNWLQCFSPSFAVAVGSVAPTTGAAPASATTGVASVSAVAPVATKSSGAVQVLTGVFGVLASAVFLL</sequence>
<organism evidence="1 2">
    <name type="scientific">Chytriomyces confervae</name>
    <dbReference type="NCBI Taxonomy" id="246404"/>
    <lineage>
        <taxon>Eukaryota</taxon>
        <taxon>Fungi</taxon>
        <taxon>Fungi incertae sedis</taxon>
        <taxon>Chytridiomycota</taxon>
        <taxon>Chytridiomycota incertae sedis</taxon>
        <taxon>Chytridiomycetes</taxon>
        <taxon>Chytridiales</taxon>
        <taxon>Chytriomycetaceae</taxon>
        <taxon>Chytriomyces</taxon>
    </lineage>
</organism>
<protein>
    <submittedName>
        <fullName evidence="1">Uncharacterized protein</fullName>
    </submittedName>
</protein>
<dbReference type="AlphaFoldDB" id="A0A507EPA2"/>